<evidence type="ECO:0000313" key="5">
    <source>
        <dbReference type="Proteomes" id="UP001311232"/>
    </source>
</evidence>
<feature type="region of interest" description="Disordered" evidence="3">
    <location>
        <begin position="40"/>
        <end position="183"/>
    </location>
</feature>
<gene>
    <name evidence="4" type="ORF">CRENBAI_021467</name>
</gene>
<feature type="compositionally biased region" description="Basic and acidic residues" evidence="3">
    <location>
        <begin position="53"/>
        <end position="63"/>
    </location>
</feature>
<dbReference type="GO" id="GO:2001236">
    <property type="term" value="P:regulation of extrinsic apoptotic signaling pathway"/>
    <property type="evidence" value="ECO:0007669"/>
    <property type="project" value="TreeGrafter"/>
</dbReference>
<keyword evidence="2" id="KW-0053">Apoptosis</keyword>
<dbReference type="InterPro" id="IPR036834">
    <property type="entry name" value="Bcl-2-like_sf"/>
</dbReference>
<dbReference type="PANTHER" id="PTHR14965:SF2">
    <property type="entry name" value="BCL-2-LIKE PROTEIN 12"/>
    <property type="match status" value="1"/>
</dbReference>
<dbReference type="PANTHER" id="PTHR14965">
    <property type="entry name" value="SI:CH73-248E21.1"/>
    <property type="match status" value="1"/>
</dbReference>
<protein>
    <recommendedName>
        <fullName evidence="6">Bcl-2-like protein 12</fullName>
    </recommendedName>
</protein>
<dbReference type="AlphaFoldDB" id="A0AAV9R9E1"/>
<evidence type="ECO:0008006" key="6">
    <source>
        <dbReference type="Google" id="ProtNLM"/>
    </source>
</evidence>
<keyword evidence="1" id="KW-0597">Phosphoprotein</keyword>
<dbReference type="Proteomes" id="UP001311232">
    <property type="component" value="Unassembled WGS sequence"/>
</dbReference>
<sequence length="335" mass="38148">MSEPADRRSSVSSVSSLSLIDIKAETRLVLQAFLERTLFTRHKDSPDGIAGANDDHNEYRMQKDGYASQPDKEDEMKTGFKDRMKNFPRTSILSGRGSLGKNSKAKQSHQTEDSASPASSSDEDEIERRRKQRQLNIKKKFSSLFKKRLKEPKEHNESHPQKPSDLPLGKKTGQGPVRRARPPDFYEEIAKSLEKIIEESLKIKTPSPEPVFKIDEVVQELVKLLCSQGDTMNKKIQEDPVLRSKLANISYRSYGHALDIISSQVPEAHPSRQSPSPTLHRIAVSMEMSRRIVTATGTQRMEGYAERYMENFIPWVKSHGGWGKVLNIDWTEEWD</sequence>
<evidence type="ECO:0000313" key="4">
    <source>
        <dbReference type="EMBL" id="KAK5606419.1"/>
    </source>
</evidence>
<evidence type="ECO:0000256" key="3">
    <source>
        <dbReference type="SAM" id="MobiDB-lite"/>
    </source>
</evidence>
<organism evidence="4 5">
    <name type="scientific">Crenichthys baileyi</name>
    <name type="common">White River springfish</name>
    <dbReference type="NCBI Taxonomy" id="28760"/>
    <lineage>
        <taxon>Eukaryota</taxon>
        <taxon>Metazoa</taxon>
        <taxon>Chordata</taxon>
        <taxon>Craniata</taxon>
        <taxon>Vertebrata</taxon>
        <taxon>Euteleostomi</taxon>
        <taxon>Actinopterygii</taxon>
        <taxon>Neopterygii</taxon>
        <taxon>Teleostei</taxon>
        <taxon>Neoteleostei</taxon>
        <taxon>Acanthomorphata</taxon>
        <taxon>Ovalentaria</taxon>
        <taxon>Atherinomorphae</taxon>
        <taxon>Cyprinodontiformes</taxon>
        <taxon>Goodeidae</taxon>
        <taxon>Crenichthys</taxon>
    </lineage>
</organism>
<feature type="compositionally biased region" description="Basic residues" evidence="3">
    <location>
        <begin position="129"/>
        <end position="150"/>
    </location>
</feature>
<evidence type="ECO:0000256" key="1">
    <source>
        <dbReference type="ARBA" id="ARBA00022553"/>
    </source>
</evidence>
<dbReference type="EMBL" id="JAHHUM010002076">
    <property type="protein sequence ID" value="KAK5606419.1"/>
    <property type="molecule type" value="Genomic_DNA"/>
</dbReference>
<keyword evidence="5" id="KW-1185">Reference proteome</keyword>
<name>A0AAV9R9E1_9TELE</name>
<comment type="caution">
    <text evidence="4">The sequence shown here is derived from an EMBL/GenBank/DDBJ whole genome shotgun (WGS) entry which is preliminary data.</text>
</comment>
<accession>A0AAV9R9E1</accession>
<feature type="compositionally biased region" description="Basic and acidic residues" evidence="3">
    <location>
        <begin position="151"/>
        <end position="162"/>
    </location>
</feature>
<dbReference type="GO" id="GO:0006915">
    <property type="term" value="P:apoptotic process"/>
    <property type="evidence" value="ECO:0007669"/>
    <property type="project" value="UniProtKB-KW"/>
</dbReference>
<proteinExistence type="predicted"/>
<evidence type="ECO:0000256" key="2">
    <source>
        <dbReference type="ARBA" id="ARBA00022703"/>
    </source>
</evidence>
<dbReference type="SUPFAM" id="SSF56854">
    <property type="entry name" value="Bcl-2 inhibitors of programmed cell death"/>
    <property type="match status" value="1"/>
</dbReference>
<reference evidence="4 5" key="1">
    <citation type="submission" date="2021-06" db="EMBL/GenBank/DDBJ databases">
        <authorList>
            <person name="Palmer J.M."/>
        </authorList>
    </citation>
    <scope>NUCLEOTIDE SEQUENCE [LARGE SCALE GENOMIC DNA]</scope>
    <source>
        <strain evidence="4 5">MEX-2019</strain>
        <tissue evidence="4">Muscle</tissue>
    </source>
</reference>
<feature type="compositionally biased region" description="Basic and acidic residues" evidence="3">
    <location>
        <begin position="70"/>
        <end position="85"/>
    </location>
</feature>